<dbReference type="EMBL" id="BRPK01000013">
    <property type="protein sequence ID" value="GLB43412.1"/>
    <property type="molecule type" value="Genomic_DNA"/>
</dbReference>
<keyword evidence="2" id="KW-1185">Reference proteome</keyword>
<sequence>MRYPGRILPIMGIMPSMNETIWKLAADFAVLPLRKNTEKPAQAPSPEGRTHPLWCPSSPHLLLHPDQNQISRPGLGDVLLFPTPAFIRDVKVTPSRSFSAPTPFALQARPHPLLLNAGLPPPVTASLPPRIFKTRSIAGLRARQKLQAL</sequence>
<organism evidence="1 2">
    <name type="scientific">Lyophyllum shimeji</name>
    <name type="common">Hon-shimeji</name>
    <name type="synonym">Tricholoma shimeji</name>
    <dbReference type="NCBI Taxonomy" id="47721"/>
    <lineage>
        <taxon>Eukaryota</taxon>
        <taxon>Fungi</taxon>
        <taxon>Dikarya</taxon>
        <taxon>Basidiomycota</taxon>
        <taxon>Agaricomycotina</taxon>
        <taxon>Agaricomycetes</taxon>
        <taxon>Agaricomycetidae</taxon>
        <taxon>Agaricales</taxon>
        <taxon>Tricholomatineae</taxon>
        <taxon>Lyophyllaceae</taxon>
        <taxon>Lyophyllum</taxon>
    </lineage>
</organism>
<comment type="caution">
    <text evidence="1">The sequence shown here is derived from an EMBL/GenBank/DDBJ whole genome shotgun (WGS) entry which is preliminary data.</text>
</comment>
<gene>
    <name evidence="1" type="ORF">LshimejAT787_1303130</name>
</gene>
<protein>
    <submittedName>
        <fullName evidence="1">Uncharacterized protein</fullName>
    </submittedName>
</protein>
<evidence type="ECO:0000313" key="2">
    <source>
        <dbReference type="Proteomes" id="UP001063166"/>
    </source>
</evidence>
<dbReference type="Proteomes" id="UP001063166">
    <property type="component" value="Unassembled WGS sequence"/>
</dbReference>
<evidence type="ECO:0000313" key="1">
    <source>
        <dbReference type="EMBL" id="GLB43412.1"/>
    </source>
</evidence>
<reference evidence="1" key="1">
    <citation type="submission" date="2022-07" db="EMBL/GenBank/DDBJ databases">
        <title>The genome of Lyophyllum shimeji provides insight into the initial evolution of ectomycorrhizal fungal genome.</title>
        <authorList>
            <person name="Kobayashi Y."/>
            <person name="Shibata T."/>
            <person name="Hirakawa H."/>
            <person name="Shigenobu S."/>
            <person name="Nishiyama T."/>
            <person name="Yamada A."/>
            <person name="Hasebe M."/>
            <person name="Kawaguchi M."/>
        </authorList>
    </citation>
    <scope>NUCLEOTIDE SEQUENCE</scope>
    <source>
        <strain evidence="1">AT787</strain>
    </source>
</reference>
<proteinExistence type="predicted"/>
<name>A0A9P3PY73_LYOSH</name>
<dbReference type="AlphaFoldDB" id="A0A9P3PY73"/>
<accession>A0A9P3PY73</accession>